<name>W7I4I1_9PEZI</name>
<dbReference type="OrthoDB" id="5363415at2759"/>
<feature type="compositionally biased region" description="Pro residues" evidence="1">
    <location>
        <begin position="74"/>
        <end position="93"/>
    </location>
</feature>
<reference evidence="2 3" key="1">
    <citation type="submission" date="2013-05" db="EMBL/GenBank/DDBJ databases">
        <title>Drechslerella stenobrocha genome reveals carnivorous origination and mechanical trapping mechanism of predatory fungi.</title>
        <authorList>
            <person name="Liu X."/>
            <person name="Zhang W."/>
            <person name="Liu K."/>
        </authorList>
    </citation>
    <scope>NUCLEOTIDE SEQUENCE [LARGE SCALE GENOMIC DNA]</scope>
    <source>
        <strain evidence="2 3">248</strain>
    </source>
</reference>
<organism evidence="2 3">
    <name type="scientific">Drechslerella stenobrocha 248</name>
    <dbReference type="NCBI Taxonomy" id="1043628"/>
    <lineage>
        <taxon>Eukaryota</taxon>
        <taxon>Fungi</taxon>
        <taxon>Dikarya</taxon>
        <taxon>Ascomycota</taxon>
        <taxon>Pezizomycotina</taxon>
        <taxon>Orbiliomycetes</taxon>
        <taxon>Orbiliales</taxon>
        <taxon>Orbiliaceae</taxon>
        <taxon>Drechslerella</taxon>
    </lineage>
</organism>
<dbReference type="InterPro" id="IPR018858">
    <property type="entry name" value="DUF2458"/>
</dbReference>
<feature type="region of interest" description="Disordered" evidence="1">
    <location>
        <begin position="198"/>
        <end position="227"/>
    </location>
</feature>
<protein>
    <submittedName>
        <fullName evidence="2">Uncharacterized protein</fullName>
    </submittedName>
</protein>
<feature type="region of interest" description="Disordered" evidence="1">
    <location>
        <begin position="11"/>
        <end position="36"/>
    </location>
</feature>
<sequence>MDPRLAQILQTLSETSAAAGPPPPPQSISQPQQGHLALLSQLQAQLQQQPSQPYDPRQVYQPDLVHHHHHHQQPPAPAPAHVPPASAPPPQAPPANTVNPRTITQWPDALKYITTVVINNPIAMDRLRKMKLHQRDHERQWWQGREAIINRHSNSSSSKLTMDSVLHVLTPSTPPREQQKLRRRTHVRRTGIGFLSLCTSAQTTNHPPRTRRPSHDQSHSEKQQELTAYDEKVHRTSTQMYASMASDLQKLDIPFFILPDAEFPGDQTALPGLKQRVVELLDDLT</sequence>
<dbReference type="AlphaFoldDB" id="W7I4I1"/>
<evidence type="ECO:0000313" key="3">
    <source>
        <dbReference type="Proteomes" id="UP000024837"/>
    </source>
</evidence>
<gene>
    <name evidence="2" type="ORF">DRE_03437</name>
</gene>
<evidence type="ECO:0000313" key="2">
    <source>
        <dbReference type="EMBL" id="EWC47068.1"/>
    </source>
</evidence>
<dbReference type="HOGENOM" id="CLU_089396_0_0_1"/>
<keyword evidence="3" id="KW-1185">Reference proteome</keyword>
<evidence type="ECO:0000256" key="1">
    <source>
        <dbReference type="SAM" id="MobiDB-lite"/>
    </source>
</evidence>
<accession>W7I4I1</accession>
<feature type="compositionally biased region" description="Polar residues" evidence="1">
    <location>
        <begin position="198"/>
        <end position="207"/>
    </location>
</feature>
<feature type="compositionally biased region" description="Low complexity" evidence="1">
    <location>
        <begin position="27"/>
        <end position="36"/>
    </location>
</feature>
<dbReference type="EMBL" id="KI966412">
    <property type="protein sequence ID" value="EWC47068.1"/>
    <property type="molecule type" value="Genomic_DNA"/>
</dbReference>
<dbReference type="Pfam" id="PF10454">
    <property type="entry name" value="DUF2458"/>
    <property type="match status" value="1"/>
</dbReference>
<proteinExistence type="predicted"/>
<feature type="region of interest" description="Disordered" evidence="1">
    <location>
        <begin position="66"/>
        <end position="101"/>
    </location>
</feature>
<feature type="compositionally biased region" description="Basic and acidic residues" evidence="1">
    <location>
        <begin position="213"/>
        <end position="227"/>
    </location>
</feature>
<dbReference type="Proteomes" id="UP000024837">
    <property type="component" value="Unassembled WGS sequence"/>
</dbReference>